<dbReference type="STRING" id="1592317.DPF_2376"/>
<dbReference type="OrthoDB" id="5421688at2"/>
<reference evidence="4" key="1">
    <citation type="submission" date="2016-06" db="EMBL/GenBank/DDBJ databases">
        <title>Draft genome sequence of Desulfoplanes formicivorans strain Pf12B.</title>
        <authorList>
            <person name="Watanabe M."/>
            <person name="Kojima H."/>
            <person name="Fukui M."/>
        </authorList>
    </citation>
    <scope>NUCLEOTIDE SEQUENCE [LARGE SCALE GENOMIC DNA]</scope>
    <source>
        <strain evidence="4">Pf12B</strain>
    </source>
</reference>
<feature type="domain" description="Dinitrogenase iron-molybdenum cofactor biosynthesis" evidence="2">
    <location>
        <begin position="15"/>
        <end position="102"/>
    </location>
</feature>
<name>A0A194AK83_9BACT</name>
<proteinExistence type="predicted"/>
<dbReference type="EMBL" id="BDFE01000020">
    <property type="protein sequence ID" value="GAU09645.1"/>
    <property type="molecule type" value="Genomic_DNA"/>
</dbReference>
<feature type="transmembrane region" description="Helical" evidence="1">
    <location>
        <begin position="244"/>
        <end position="265"/>
    </location>
</feature>
<feature type="transmembrane region" description="Helical" evidence="1">
    <location>
        <begin position="211"/>
        <end position="232"/>
    </location>
</feature>
<comment type="caution">
    <text evidence="3">The sequence shown here is derived from an EMBL/GenBank/DDBJ whole genome shotgun (WGS) entry which is preliminary data.</text>
</comment>
<evidence type="ECO:0000313" key="3">
    <source>
        <dbReference type="EMBL" id="GAU09645.1"/>
    </source>
</evidence>
<dbReference type="Proteomes" id="UP000095200">
    <property type="component" value="Unassembled WGS sequence"/>
</dbReference>
<dbReference type="PANTHER" id="PTHR42983">
    <property type="entry name" value="DINITROGENASE IRON-MOLYBDENUM COFACTOR PROTEIN-RELATED"/>
    <property type="match status" value="1"/>
</dbReference>
<organism evidence="3 4">
    <name type="scientific">Desulfoplanes formicivorans</name>
    <dbReference type="NCBI Taxonomy" id="1592317"/>
    <lineage>
        <taxon>Bacteria</taxon>
        <taxon>Pseudomonadati</taxon>
        <taxon>Thermodesulfobacteriota</taxon>
        <taxon>Desulfovibrionia</taxon>
        <taxon>Desulfovibrionales</taxon>
        <taxon>Desulfoplanaceae</taxon>
        <taxon>Desulfoplanes</taxon>
    </lineage>
</organism>
<evidence type="ECO:0000259" key="2">
    <source>
        <dbReference type="Pfam" id="PF02579"/>
    </source>
</evidence>
<keyword evidence="1" id="KW-0472">Membrane</keyword>
<sequence>MKIAVPSTRPDLTGAVASKIGTARYLLVIETDDMSFEVLDGPQHDSGPGAGITAISLVVNRSARVILVGHVAPHIVDALKKQGIQVVTQITGNVAEAVNKYLGACLVQHEPGEHDGVGVEPAVRDTSSSKKSLWAHALKKGGRQFYALLPRLVGVILVLGLVRGCVSEEVLFSLFPGKVVLDSLWGAFLGSVLAGNAVNSYVIAKGLLGAGVGLSAVTAMMLAWVGVGVIQLPAESAAMGMRFAVVRNFAGFVMAVVLSFAVIFWPGGGI</sequence>
<feature type="transmembrane region" description="Helical" evidence="1">
    <location>
        <begin position="145"/>
        <end position="164"/>
    </location>
</feature>
<evidence type="ECO:0000256" key="1">
    <source>
        <dbReference type="SAM" id="Phobius"/>
    </source>
</evidence>
<keyword evidence="1" id="KW-1133">Transmembrane helix</keyword>
<dbReference type="SUPFAM" id="SSF53146">
    <property type="entry name" value="Nitrogenase accessory factor-like"/>
    <property type="match status" value="1"/>
</dbReference>
<dbReference type="Pfam" id="PF02579">
    <property type="entry name" value="Nitro_FeMo-Co"/>
    <property type="match status" value="1"/>
</dbReference>
<dbReference type="AlphaFoldDB" id="A0A194AK83"/>
<dbReference type="RefSeq" id="WP_083254692.1">
    <property type="nucleotide sequence ID" value="NZ_BDFE01000020.1"/>
</dbReference>
<protein>
    <recommendedName>
        <fullName evidence="2">Dinitrogenase iron-molybdenum cofactor biosynthesis domain-containing protein</fullName>
    </recommendedName>
</protein>
<accession>A0A194AK83</accession>
<dbReference type="PANTHER" id="PTHR42983:SF1">
    <property type="entry name" value="IRON-MOLYBDENUM PROTEIN"/>
    <property type="match status" value="1"/>
</dbReference>
<dbReference type="InterPro" id="IPR036105">
    <property type="entry name" value="DiNase_FeMo-co_biosyn_sf"/>
</dbReference>
<keyword evidence="1" id="KW-0812">Transmembrane</keyword>
<gene>
    <name evidence="3" type="ORF">DPF_2376</name>
</gene>
<evidence type="ECO:0000313" key="4">
    <source>
        <dbReference type="Proteomes" id="UP000095200"/>
    </source>
</evidence>
<dbReference type="InterPro" id="IPR003731">
    <property type="entry name" value="Di-Nase_FeMo-co_biosynth"/>
</dbReference>
<dbReference type="Gene3D" id="3.30.420.130">
    <property type="entry name" value="Dinitrogenase iron-molybdenum cofactor biosynthesis domain"/>
    <property type="match status" value="1"/>
</dbReference>
<keyword evidence="4" id="KW-1185">Reference proteome</keyword>